<dbReference type="AlphaFoldDB" id="G0NVN9"/>
<evidence type="ECO:0008006" key="3">
    <source>
        <dbReference type="Google" id="ProtNLM"/>
    </source>
</evidence>
<sequence>MLPLIDLMRLSFLSKRSKRMIKHVLPTKKAQYDCKVWYKENSHIEIKSRFGRYSGFESNIGHVIEVLSYPPIQVVVYGGNPVTRAAEWIKRNQNWVRTISFSPSFKSDRMITMFVNPSIERNGQIETISSSTPLKDREIILEFVNPLIKLNVRIDLGEDMVVTCSPEEVRIENLNFFPISFLWSLICQKLRIVDGTLPVLVVAHGLISIWALKDIRGSSTIRQLIFELTETEKIEQWILKTGWEKSEEEWQHPIYGEINEWYKHKDGNDRTEAILFEVCHDGKRLLVMNIGHVYDLLDCKLYRTII</sequence>
<evidence type="ECO:0000313" key="1">
    <source>
        <dbReference type="EMBL" id="EGT38452.1"/>
    </source>
</evidence>
<evidence type="ECO:0000313" key="2">
    <source>
        <dbReference type="Proteomes" id="UP000008068"/>
    </source>
</evidence>
<gene>
    <name evidence="1" type="ORF">CAEBREN_09646</name>
</gene>
<organism evidence="2">
    <name type="scientific">Caenorhabditis brenneri</name>
    <name type="common">Nematode worm</name>
    <dbReference type="NCBI Taxonomy" id="135651"/>
    <lineage>
        <taxon>Eukaryota</taxon>
        <taxon>Metazoa</taxon>
        <taxon>Ecdysozoa</taxon>
        <taxon>Nematoda</taxon>
        <taxon>Chromadorea</taxon>
        <taxon>Rhabditida</taxon>
        <taxon>Rhabditina</taxon>
        <taxon>Rhabditomorpha</taxon>
        <taxon>Rhabditoidea</taxon>
        <taxon>Rhabditidae</taxon>
        <taxon>Peloderinae</taxon>
        <taxon>Caenorhabditis</taxon>
    </lineage>
</organism>
<dbReference type="EMBL" id="GL379958">
    <property type="protein sequence ID" value="EGT38452.1"/>
    <property type="molecule type" value="Genomic_DNA"/>
</dbReference>
<name>G0NVN9_CAEBE</name>
<proteinExistence type="predicted"/>
<protein>
    <recommendedName>
        <fullName evidence="3">F-box domain-containing protein</fullName>
    </recommendedName>
</protein>
<reference evidence="2" key="1">
    <citation type="submission" date="2011-07" db="EMBL/GenBank/DDBJ databases">
        <authorList>
            <consortium name="Caenorhabditis brenneri Sequencing and Analysis Consortium"/>
            <person name="Wilson R.K."/>
        </authorList>
    </citation>
    <scope>NUCLEOTIDE SEQUENCE [LARGE SCALE GENOMIC DNA]</scope>
    <source>
        <strain evidence="2">PB2801</strain>
    </source>
</reference>
<keyword evidence="2" id="KW-1185">Reference proteome</keyword>
<dbReference type="HOGENOM" id="CLU_081940_0_0_1"/>
<accession>G0NVN9</accession>
<dbReference type="Proteomes" id="UP000008068">
    <property type="component" value="Unassembled WGS sequence"/>
</dbReference>
<dbReference type="InParanoid" id="G0NVN9"/>